<sequence>MILVTGGFGLIGSNLVRRLSDEGHEVVLFDKKVQKENEFFTNCKHVHFEEGDVKNRLQLDSLIDNYNIDCIVHSAANLNGEYCKNNPVDAVETNTIGTLNLLELARIHKVPKFIYIGSGSIYGTQTNTDPMYESTPAVTMNTYATTKKLSEELVHCYRVNYGLEAVNIRVSWVFGPLPELRQPHWNAPIAYYLWNAIKNNQLHEKSGLDFMANYTYIEDVVEGIYRVIKTPDAPECVHLSSEKMYSNREIIEFIADKIPDCQIQVGEGMDPFVQQAPLRGPLVSEYKEQIGYKPSVHFREALDKYYTWIKKEMDKMGITK</sequence>
<gene>
    <name evidence="3" type="ORF">J2Z37_003353</name>
</gene>
<dbReference type="InterPro" id="IPR036291">
    <property type="entry name" value="NAD(P)-bd_dom_sf"/>
</dbReference>
<dbReference type="CDD" id="cd08946">
    <property type="entry name" value="SDR_e"/>
    <property type="match status" value="1"/>
</dbReference>
<comment type="similarity">
    <text evidence="1">Belongs to the NAD(P)-dependent epimerase/dehydratase family.</text>
</comment>
<dbReference type="Pfam" id="PF01370">
    <property type="entry name" value="Epimerase"/>
    <property type="match status" value="1"/>
</dbReference>
<dbReference type="SUPFAM" id="SSF51735">
    <property type="entry name" value="NAD(P)-binding Rossmann-fold domains"/>
    <property type="match status" value="1"/>
</dbReference>
<accession>A0ABS4GTY7</accession>
<dbReference type="RefSeq" id="WP_209811348.1">
    <property type="nucleotide sequence ID" value="NZ_JAGGKT010000010.1"/>
</dbReference>
<dbReference type="Proteomes" id="UP001519343">
    <property type="component" value="Unassembled WGS sequence"/>
</dbReference>
<organism evidence="3 4">
    <name type="scientific">Ammoniphilus resinae</name>
    <dbReference type="NCBI Taxonomy" id="861532"/>
    <lineage>
        <taxon>Bacteria</taxon>
        <taxon>Bacillati</taxon>
        <taxon>Bacillota</taxon>
        <taxon>Bacilli</taxon>
        <taxon>Bacillales</taxon>
        <taxon>Paenibacillaceae</taxon>
        <taxon>Aneurinibacillus group</taxon>
        <taxon>Ammoniphilus</taxon>
    </lineage>
</organism>
<evidence type="ECO:0000313" key="4">
    <source>
        <dbReference type="Proteomes" id="UP001519343"/>
    </source>
</evidence>
<reference evidence="3 4" key="1">
    <citation type="submission" date="2021-03" db="EMBL/GenBank/DDBJ databases">
        <title>Genomic Encyclopedia of Type Strains, Phase IV (KMG-IV): sequencing the most valuable type-strain genomes for metagenomic binning, comparative biology and taxonomic classification.</title>
        <authorList>
            <person name="Goeker M."/>
        </authorList>
    </citation>
    <scope>NUCLEOTIDE SEQUENCE [LARGE SCALE GENOMIC DNA]</scope>
    <source>
        <strain evidence="3 4">DSM 24738</strain>
    </source>
</reference>
<feature type="domain" description="NAD-dependent epimerase/dehydratase" evidence="2">
    <location>
        <begin position="2"/>
        <end position="233"/>
    </location>
</feature>
<dbReference type="Gene3D" id="3.40.50.720">
    <property type="entry name" value="NAD(P)-binding Rossmann-like Domain"/>
    <property type="match status" value="1"/>
</dbReference>
<dbReference type="PANTHER" id="PTHR43000">
    <property type="entry name" value="DTDP-D-GLUCOSE 4,6-DEHYDRATASE-RELATED"/>
    <property type="match status" value="1"/>
</dbReference>
<evidence type="ECO:0000259" key="2">
    <source>
        <dbReference type="Pfam" id="PF01370"/>
    </source>
</evidence>
<protein>
    <submittedName>
        <fullName evidence="3">Nucleoside-diphosphate-sugar epimerase</fullName>
    </submittedName>
</protein>
<comment type="caution">
    <text evidence="3">The sequence shown here is derived from an EMBL/GenBank/DDBJ whole genome shotgun (WGS) entry which is preliminary data.</text>
</comment>
<keyword evidence="4" id="KW-1185">Reference proteome</keyword>
<evidence type="ECO:0000313" key="3">
    <source>
        <dbReference type="EMBL" id="MBP1933340.1"/>
    </source>
</evidence>
<name>A0ABS4GTY7_9BACL</name>
<dbReference type="EMBL" id="JAGGKT010000010">
    <property type="protein sequence ID" value="MBP1933340.1"/>
    <property type="molecule type" value="Genomic_DNA"/>
</dbReference>
<proteinExistence type="inferred from homology"/>
<dbReference type="InterPro" id="IPR001509">
    <property type="entry name" value="Epimerase_deHydtase"/>
</dbReference>
<evidence type="ECO:0000256" key="1">
    <source>
        <dbReference type="ARBA" id="ARBA00007637"/>
    </source>
</evidence>